<dbReference type="AlphaFoldDB" id="A0A0N9HVX5"/>
<organism evidence="2 3">
    <name type="scientific">Kibdelosporangium phytohabitans</name>
    <dbReference type="NCBI Taxonomy" id="860235"/>
    <lineage>
        <taxon>Bacteria</taxon>
        <taxon>Bacillati</taxon>
        <taxon>Actinomycetota</taxon>
        <taxon>Actinomycetes</taxon>
        <taxon>Pseudonocardiales</taxon>
        <taxon>Pseudonocardiaceae</taxon>
        <taxon>Kibdelosporangium</taxon>
    </lineage>
</organism>
<accession>A0A0N9HVX5</accession>
<evidence type="ECO:0000313" key="1">
    <source>
        <dbReference type="EMBL" id="ALG07630.1"/>
    </source>
</evidence>
<sequence>MQSMTTAYDIPVPELVQALMSPSIEVSIWPVPGLQCEYCAEVGAITTVRVMAVCPRRDVFQPIDDQLVCGLCAPDVIDRVIEEHDPRSGRLPLVEVTD</sequence>
<dbReference type="EMBL" id="CP012752">
    <property type="protein sequence ID" value="ALG07686.1"/>
    <property type="molecule type" value="Genomic_DNA"/>
</dbReference>
<dbReference type="KEGG" id="kphy:AOZ06_12900"/>
<evidence type="ECO:0000313" key="2">
    <source>
        <dbReference type="EMBL" id="ALG07686.1"/>
    </source>
</evidence>
<keyword evidence="3" id="KW-1185">Reference proteome</keyword>
<proteinExistence type="predicted"/>
<dbReference type="Proteomes" id="UP000063699">
    <property type="component" value="Chromosome"/>
</dbReference>
<gene>
    <name evidence="1" type="ORF">AOZ06_12580</name>
    <name evidence="2" type="ORF">AOZ06_12900</name>
</gene>
<name>A0A0N9HVX5_9PSEU</name>
<protein>
    <submittedName>
        <fullName evidence="2">Uncharacterized protein</fullName>
    </submittedName>
</protein>
<reference evidence="2 3" key="1">
    <citation type="submission" date="2015-07" db="EMBL/GenBank/DDBJ databases">
        <title>Genome sequencing of Kibdelosporangium phytohabitans.</title>
        <authorList>
            <person name="Qin S."/>
            <person name="Xing K."/>
        </authorList>
    </citation>
    <scope>NUCLEOTIDE SEQUENCE [LARGE SCALE GENOMIC DNA]</scope>
    <source>
        <strain evidence="2 3">KLBMP1111</strain>
    </source>
</reference>
<dbReference type="EMBL" id="CP012752">
    <property type="protein sequence ID" value="ALG07630.1"/>
    <property type="molecule type" value="Genomic_DNA"/>
</dbReference>
<evidence type="ECO:0000313" key="3">
    <source>
        <dbReference type="Proteomes" id="UP000063699"/>
    </source>
</evidence>
<dbReference type="KEGG" id="kphy:AOZ06_12580"/>
<dbReference type="STRING" id="860235.AOZ06_12580"/>